<gene>
    <name evidence="2" type="ORF">KSU1_D0857</name>
</gene>
<reference evidence="2 3" key="1">
    <citation type="journal article" date="2012" name="FEBS Lett.">
        <title>Anammox organism KSU-1 expresses a NirK-type copper-containing nitrite reductase instead of a NirS-type with cytochrome cd1.</title>
        <authorList>
            <person name="Hira D."/>
            <person name="Toh H."/>
            <person name="Migita C.T."/>
            <person name="Okubo H."/>
            <person name="Nishiyama T."/>
            <person name="Hattori M."/>
            <person name="Furukawa K."/>
            <person name="Fujii T."/>
        </authorList>
    </citation>
    <scope>NUCLEOTIDE SEQUENCE [LARGE SCALE GENOMIC DNA]</scope>
</reference>
<dbReference type="eggNOG" id="ENOG5033TMI">
    <property type="taxonomic scope" value="Bacteria"/>
</dbReference>
<dbReference type="STRING" id="247490.KSU1_D0857"/>
<keyword evidence="3" id="KW-1185">Reference proteome</keyword>
<keyword evidence="1" id="KW-0812">Transmembrane</keyword>
<evidence type="ECO:0000313" key="3">
    <source>
        <dbReference type="Proteomes" id="UP000002985"/>
    </source>
</evidence>
<comment type="caution">
    <text evidence="2">The sequence shown here is derived from an EMBL/GenBank/DDBJ whole genome shotgun (WGS) entry which is preliminary data.</text>
</comment>
<sequence>MAVLIVFNEVKSYMKKIYAIFKSQKLGIIIGFTVTGLLIIGSLIMNYQPRQYAGLSGEDISFFFTNKKPLHLWFYILFLACILYGINTFLCTLDSIIKKTKRGIKKIPLYGASIVHIGFVITLVAHLIGGLYSTTEPPVSVADEWTNIGGVEMKVTDLKTSSYPNGMPRKIEAFVSVRKDGIEYSDTLGYNNPVLLEHGISEVLMRDYGWIASSVVLKVDDRICNLKIDEVCNVNTGKIRVDDLYMPPQYRYPVVKLISTAENQETQQTFLPIGETNGKKIHGAQIVFADINSVPGVLVSVKNNPSIPLTFVTVFFFSIGMILVILRVIGRMVNT</sequence>
<proteinExistence type="predicted"/>
<dbReference type="Proteomes" id="UP000002985">
    <property type="component" value="Unassembled WGS sequence"/>
</dbReference>
<keyword evidence="1" id="KW-1133">Transmembrane helix</keyword>
<feature type="transmembrane region" description="Helical" evidence="1">
    <location>
        <begin position="72"/>
        <end position="97"/>
    </location>
</feature>
<feature type="transmembrane region" description="Helical" evidence="1">
    <location>
        <begin position="307"/>
        <end position="329"/>
    </location>
</feature>
<evidence type="ECO:0000313" key="2">
    <source>
        <dbReference type="EMBL" id="GAB64166.1"/>
    </source>
</evidence>
<feature type="transmembrane region" description="Helical" evidence="1">
    <location>
        <begin position="109"/>
        <end position="132"/>
    </location>
</feature>
<accession>I3IR21</accession>
<dbReference type="AlphaFoldDB" id="I3IR21"/>
<keyword evidence="1" id="KW-0472">Membrane</keyword>
<dbReference type="EMBL" id="BAFH01000004">
    <property type="protein sequence ID" value="GAB64166.1"/>
    <property type="molecule type" value="Genomic_DNA"/>
</dbReference>
<evidence type="ECO:0000256" key="1">
    <source>
        <dbReference type="SAM" id="Phobius"/>
    </source>
</evidence>
<protein>
    <recommendedName>
        <fullName evidence="4">ResB-like domain-containing protein</fullName>
    </recommendedName>
</protein>
<feature type="transmembrane region" description="Helical" evidence="1">
    <location>
        <begin position="26"/>
        <end position="45"/>
    </location>
</feature>
<evidence type="ECO:0008006" key="4">
    <source>
        <dbReference type="Google" id="ProtNLM"/>
    </source>
</evidence>
<name>I3IR21_9BACT</name>
<organism evidence="2 3">
    <name type="scientific">Candidatus Jettenia caeni</name>
    <dbReference type="NCBI Taxonomy" id="247490"/>
    <lineage>
        <taxon>Bacteria</taxon>
        <taxon>Pseudomonadati</taxon>
        <taxon>Planctomycetota</taxon>
        <taxon>Candidatus Brocadiia</taxon>
        <taxon>Candidatus Brocadiales</taxon>
        <taxon>Candidatus Brocadiaceae</taxon>
        <taxon>Candidatus Jettenia</taxon>
    </lineage>
</organism>